<keyword evidence="1" id="KW-0472">Membrane</keyword>
<evidence type="ECO:0008006" key="4">
    <source>
        <dbReference type="Google" id="ProtNLM"/>
    </source>
</evidence>
<evidence type="ECO:0000313" key="2">
    <source>
        <dbReference type="EMBL" id="KKW36789.1"/>
    </source>
</evidence>
<dbReference type="EMBL" id="LCRM01000013">
    <property type="protein sequence ID" value="KKW36789.1"/>
    <property type="molecule type" value="Genomic_DNA"/>
</dbReference>
<evidence type="ECO:0000256" key="1">
    <source>
        <dbReference type="SAM" id="Phobius"/>
    </source>
</evidence>
<sequence length="614" mass="65845">MDRSHLKRLVSGLIAVFVLAVVLHVVPSAFAQIPMGDLNAVGASGIPTTDLRIIVAKLIRFVIGALGVLLLCVIVYAGILYMFSRGEKDKIDKARKIIRNAIIGMAIVLSSYIITTFVLSALLRAAGFGQNVTTGSSAFIEPLSGSLGVGIIQDHYPPRGAADIPRNTKIIVTFKEPMFLDSLLQPGTYDPEALLITGQMNANNVRIYRTADNPILPLVSTAVNVAVTSDLKTFVFDPVGLLGSPLEPQNYGVLLSPNILKLLPDLTTTVPAFPPPFADGYLWGFQISTVVDITPPQIQSFIPSPSVEYARNILVQVNFNEAVDPTATTGIFQQSVNPSFNFDNLQVRNETAAGALVEGTYVISNGYKTVEFITFDQCGVNACGGDIFCLPGGAEFTLFVRAAPLGTEPPQAVFGPTGYVGVADVAGNSMDGGGEYALLKDFIAQGPPTTLNALSIDNFWSDFSTNMTQNTERPHVNVLLPSLSQPDVSVDQDVEITFSEPMRISSLSNVNIGIAPRPFHEMWYWVGGENILDPTTNQVGGTIANMEHGLFRDYEAGDPVQSYYPIINNEVTTAYQICFYPAYGPPSDCAVTSAQPSCCNGVPSAFGTCPLPTP</sequence>
<dbReference type="AlphaFoldDB" id="A0A0G2AV77"/>
<keyword evidence="1" id="KW-1133">Transmembrane helix</keyword>
<protein>
    <recommendedName>
        <fullName evidence="4">SbsA Ig-like domain-containing protein</fullName>
    </recommendedName>
</protein>
<name>A0A0G2AV77_9BACT</name>
<feature type="transmembrane region" description="Helical" evidence="1">
    <location>
        <begin position="102"/>
        <end position="123"/>
    </location>
</feature>
<proteinExistence type="predicted"/>
<keyword evidence="1" id="KW-0812">Transmembrane</keyword>
<organism evidence="2 3">
    <name type="scientific">Candidatus Giovannonibacteria bacterium GW2011_GWA2_53_7</name>
    <dbReference type="NCBI Taxonomy" id="1618650"/>
    <lineage>
        <taxon>Bacteria</taxon>
        <taxon>Candidatus Giovannoniibacteriota</taxon>
    </lineage>
</organism>
<evidence type="ECO:0000313" key="3">
    <source>
        <dbReference type="Proteomes" id="UP000034290"/>
    </source>
</evidence>
<comment type="caution">
    <text evidence="2">The sequence shown here is derived from an EMBL/GenBank/DDBJ whole genome shotgun (WGS) entry which is preliminary data.</text>
</comment>
<dbReference type="Proteomes" id="UP000034290">
    <property type="component" value="Unassembled WGS sequence"/>
</dbReference>
<gene>
    <name evidence="2" type="ORF">UY81_C0013G0002</name>
</gene>
<accession>A0A0G2AV77</accession>
<reference evidence="2 3" key="1">
    <citation type="journal article" date="2015" name="Nature">
        <title>rRNA introns, odd ribosomes, and small enigmatic genomes across a large radiation of phyla.</title>
        <authorList>
            <person name="Brown C.T."/>
            <person name="Hug L.A."/>
            <person name="Thomas B.C."/>
            <person name="Sharon I."/>
            <person name="Castelle C.J."/>
            <person name="Singh A."/>
            <person name="Wilkins M.J."/>
            <person name="Williams K.H."/>
            <person name="Banfield J.F."/>
        </authorList>
    </citation>
    <scope>NUCLEOTIDE SEQUENCE [LARGE SCALE GENOMIC DNA]</scope>
</reference>
<feature type="transmembrane region" description="Helical" evidence="1">
    <location>
        <begin position="58"/>
        <end position="81"/>
    </location>
</feature>